<keyword evidence="2" id="KW-1185">Reference proteome</keyword>
<name>F4RP14_MELLP</name>
<organism evidence="2">
    <name type="scientific">Melampsora larici-populina (strain 98AG31 / pathotype 3-4-7)</name>
    <name type="common">Poplar leaf rust fungus</name>
    <dbReference type="NCBI Taxonomy" id="747676"/>
    <lineage>
        <taxon>Eukaryota</taxon>
        <taxon>Fungi</taxon>
        <taxon>Dikarya</taxon>
        <taxon>Basidiomycota</taxon>
        <taxon>Pucciniomycotina</taxon>
        <taxon>Pucciniomycetes</taxon>
        <taxon>Pucciniales</taxon>
        <taxon>Melampsoraceae</taxon>
        <taxon>Melampsora</taxon>
    </lineage>
</organism>
<dbReference type="Proteomes" id="UP000001072">
    <property type="component" value="Unassembled WGS sequence"/>
</dbReference>
<dbReference type="VEuPathDB" id="FungiDB:MELLADRAFT_107157"/>
<dbReference type="RefSeq" id="XP_007410990.1">
    <property type="nucleotide sequence ID" value="XM_007410928.1"/>
</dbReference>
<dbReference type="EMBL" id="GL883111">
    <property type="protein sequence ID" value="EGG05934.1"/>
    <property type="molecule type" value="Genomic_DNA"/>
</dbReference>
<sequence>MLKLNTTQSDTETTMQCYTRLPLHYSGLFKIGSMLVEHTNANPIRNFYHSTVATGLGRHWLVNVLIGWPKSITALEHGAFCHLDGEMLPGTSPKDVVLLPRIKSVVQLCHSSWIPATVENVISVHGRGQVVHRKLRCNILTDEMELMITVMHREWDPLVGNPLHQSSSALTVCVCAGAGIRGIRDSVRGGQAQRYKQPPGLGLRAIVRIAIFGMAHIPVVSLSCTRTVTVASVIDGERILNVGSVSRIVHPVSETMSMMVMLDGGTTYFGVLSAVQIIRWQLVTWCLAVEFMDSRSSRSRMVVTTRMSHG</sequence>
<dbReference type="KEGG" id="mlr:MELLADRAFT_107157"/>
<accession>F4RP14</accession>
<protein>
    <submittedName>
        <fullName evidence="1">Uncharacterized protein</fullName>
    </submittedName>
</protein>
<proteinExistence type="predicted"/>
<gene>
    <name evidence="1" type="ORF">MELLADRAFT_107157</name>
</gene>
<reference evidence="2" key="1">
    <citation type="journal article" date="2011" name="Proc. Natl. Acad. Sci. U.S.A.">
        <title>Obligate biotrophy features unraveled by the genomic analysis of rust fungi.</title>
        <authorList>
            <person name="Duplessis S."/>
            <person name="Cuomo C.A."/>
            <person name="Lin Y.-C."/>
            <person name="Aerts A."/>
            <person name="Tisserant E."/>
            <person name="Veneault-Fourrey C."/>
            <person name="Joly D.L."/>
            <person name="Hacquard S."/>
            <person name="Amselem J."/>
            <person name="Cantarel B.L."/>
            <person name="Chiu R."/>
            <person name="Coutinho P.M."/>
            <person name="Feau N."/>
            <person name="Field M."/>
            <person name="Frey P."/>
            <person name="Gelhaye E."/>
            <person name="Goldberg J."/>
            <person name="Grabherr M.G."/>
            <person name="Kodira C.D."/>
            <person name="Kohler A."/>
            <person name="Kuees U."/>
            <person name="Lindquist E.A."/>
            <person name="Lucas S.M."/>
            <person name="Mago R."/>
            <person name="Mauceli E."/>
            <person name="Morin E."/>
            <person name="Murat C."/>
            <person name="Pangilinan J.L."/>
            <person name="Park R."/>
            <person name="Pearson M."/>
            <person name="Quesneville H."/>
            <person name="Rouhier N."/>
            <person name="Sakthikumar S."/>
            <person name="Salamov A.A."/>
            <person name="Schmutz J."/>
            <person name="Selles B."/>
            <person name="Shapiro H."/>
            <person name="Tanguay P."/>
            <person name="Tuskan G.A."/>
            <person name="Henrissat B."/>
            <person name="Van de Peer Y."/>
            <person name="Rouze P."/>
            <person name="Ellis J.G."/>
            <person name="Dodds P.N."/>
            <person name="Schein J.E."/>
            <person name="Zhong S."/>
            <person name="Hamelin R.C."/>
            <person name="Grigoriev I.V."/>
            <person name="Szabo L.J."/>
            <person name="Martin F."/>
        </authorList>
    </citation>
    <scope>NUCLEOTIDE SEQUENCE [LARGE SCALE GENOMIC DNA]</scope>
    <source>
        <strain evidence="2">98AG31 / pathotype 3-4-7</strain>
    </source>
</reference>
<evidence type="ECO:0000313" key="2">
    <source>
        <dbReference type="Proteomes" id="UP000001072"/>
    </source>
</evidence>
<dbReference type="AlphaFoldDB" id="F4RP14"/>
<dbReference type="GeneID" id="18923101"/>
<dbReference type="HOGENOM" id="CLU_897358_0_0_1"/>
<evidence type="ECO:0000313" key="1">
    <source>
        <dbReference type="EMBL" id="EGG05934.1"/>
    </source>
</evidence>
<dbReference type="InParanoid" id="F4RP14"/>